<dbReference type="AlphaFoldDB" id="A0AAD1XCX4"/>
<comment type="caution">
    <text evidence="2">The sequence shown here is derived from an EMBL/GenBank/DDBJ whole genome shotgun (WGS) entry which is preliminary data.</text>
</comment>
<accession>A0AAD1XCX4</accession>
<keyword evidence="3" id="KW-1185">Reference proteome</keyword>
<name>A0AAD1XCX4_EUPCR</name>
<gene>
    <name evidence="2" type="ORF">ECRASSUSDP1_LOCUS8492</name>
</gene>
<feature type="region of interest" description="Disordered" evidence="1">
    <location>
        <begin position="1"/>
        <end position="20"/>
    </location>
</feature>
<evidence type="ECO:0000256" key="1">
    <source>
        <dbReference type="SAM" id="MobiDB-lite"/>
    </source>
</evidence>
<proteinExistence type="predicted"/>
<reference evidence="2" key="1">
    <citation type="submission" date="2023-07" db="EMBL/GenBank/DDBJ databases">
        <authorList>
            <consortium name="AG Swart"/>
            <person name="Singh M."/>
            <person name="Singh A."/>
            <person name="Seah K."/>
            <person name="Emmerich C."/>
        </authorList>
    </citation>
    <scope>NUCLEOTIDE SEQUENCE</scope>
    <source>
        <strain evidence="2">DP1</strain>
    </source>
</reference>
<sequence>MEEPHSPPLSNRGILHKTKNTSHRSFANDYKELRFMPKKKTMVLSSILKVPAANSIYKKKHRKKIRSRLSNSTARLNDQELTSRLIIKGRDIVYSSRKDMVKKKKSLDRNTERYNMDLQFLGLKRKTRNLSSQEYNSQAIKPANFELDKESNGASKHLNLNNNILARIFNKSAFRKFKEFNKNQYYIQGTKLSKLIRDPSFYSYDHKLTQYVQGRLLKNL</sequence>
<organism evidence="2 3">
    <name type="scientific">Euplotes crassus</name>
    <dbReference type="NCBI Taxonomy" id="5936"/>
    <lineage>
        <taxon>Eukaryota</taxon>
        <taxon>Sar</taxon>
        <taxon>Alveolata</taxon>
        <taxon>Ciliophora</taxon>
        <taxon>Intramacronucleata</taxon>
        <taxon>Spirotrichea</taxon>
        <taxon>Hypotrichia</taxon>
        <taxon>Euplotida</taxon>
        <taxon>Euplotidae</taxon>
        <taxon>Moneuplotes</taxon>
    </lineage>
</organism>
<dbReference type="EMBL" id="CAMPGE010008313">
    <property type="protein sequence ID" value="CAI2367213.1"/>
    <property type="molecule type" value="Genomic_DNA"/>
</dbReference>
<evidence type="ECO:0000313" key="2">
    <source>
        <dbReference type="EMBL" id="CAI2367213.1"/>
    </source>
</evidence>
<protein>
    <submittedName>
        <fullName evidence="2">Uncharacterized protein</fullName>
    </submittedName>
</protein>
<dbReference type="Proteomes" id="UP001295684">
    <property type="component" value="Unassembled WGS sequence"/>
</dbReference>
<evidence type="ECO:0000313" key="3">
    <source>
        <dbReference type="Proteomes" id="UP001295684"/>
    </source>
</evidence>